<accession>A0A4D6L3L1</accession>
<reference evidence="3 4" key="1">
    <citation type="submission" date="2019-04" db="EMBL/GenBank/DDBJ databases">
        <title>An improved genome assembly and genetic linkage map for asparagus bean, Vigna unguiculata ssp. sesquipedialis.</title>
        <authorList>
            <person name="Xia Q."/>
            <person name="Zhang R."/>
            <person name="Dong Y."/>
        </authorList>
    </citation>
    <scope>NUCLEOTIDE SEQUENCE [LARGE SCALE GENOMIC DNA]</scope>
    <source>
        <tissue evidence="3">Leaf</tissue>
    </source>
</reference>
<keyword evidence="4" id="KW-1185">Reference proteome</keyword>
<feature type="compositionally biased region" description="Low complexity" evidence="2">
    <location>
        <begin position="28"/>
        <end position="40"/>
    </location>
</feature>
<evidence type="ECO:0000313" key="3">
    <source>
        <dbReference type="EMBL" id="QCD83092.1"/>
    </source>
</evidence>
<feature type="region of interest" description="Disordered" evidence="2">
    <location>
        <begin position="1"/>
        <end position="59"/>
    </location>
</feature>
<keyword evidence="1" id="KW-0175">Coiled coil</keyword>
<dbReference type="EMBL" id="CP039346">
    <property type="protein sequence ID" value="QCD83092.1"/>
    <property type="molecule type" value="Genomic_DNA"/>
</dbReference>
<protein>
    <submittedName>
        <fullName evidence="3">Uncharacterized protein</fullName>
    </submittedName>
</protein>
<name>A0A4D6L3L1_VIGUN</name>
<evidence type="ECO:0000313" key="4">
    <source>
        <dbReference type="Proteomes" id="UP000501690"/>
    </source>
</evidence>
<proteinExistence type="predicted"/>
<feature type="coiled-coil region" evidence="1">
    <location>
        <begin position="282"/>
        <end position="365"/>
    </location>
</feature>
<organism evidence="3 4">
    <name type="scientific">Vigna unguiculata</name>
    <name type="common">Cowpea</name>
    <dbReference type="NCBI Taxonomy" id="3917"/>
    <lineage>
        <taxon>Eukaryota</taxon>
        <taxon>Viridiplantae</taxon>
        <taxon>Streptophyta</taxon>
        <taxon>Embryophyta</taxon>
        <taxon>Tracheophyta</taxon>
        <taxon>Spermatophyta</taxon>
        <taxon>Magnoliopsida</taxon>
        <taxon>eudicotyledons</taxon>
        <taxon>Gunneridae</taxon>
        <taxon>Pentapetalae</taxon>
        <taxon>rosids</taxon>
        <taxon>fabids</taxon>
        <taxon>Fabales</taxon>
        <taxon>Fabaceae</taxon>
        <taxon>Papilionoideae</taxon>
        <taxon>50 kb inversion clade</taxon>
        <taxon>NPAAA clade</taxon>
        <taxon>indigoferoid/millettioid clade</taxon>
        <taxon>Phaseoleae</taxon>
        <taxon>Vigna</taxon>
    </lineage>
</organism>
<feature type="compositionally biased region" description="Basic and acidic residues" evidence="2">
    <location>
        <begin position="1"/>
        <end position="13"/>
    </location>
</feature>
<evidence type="ECO:0000256" key="2">
    <source>
        <dbReference type="SAM" id="MobiDB-lite"/>
    </source>
</evidence>
<sequence length="437" mass="48775">MRAHSEKDLRSEKGSPPSEEVAASPGMSSLSAYCSSSRCSESNEERDIPDSSNSLTSLEDSDCTVGAEQYAALHRPGYDWADPRVKLPLSRFTQSAELAAWRKRADIIADTVDERIKIIGVFRSFHTRDELFGIMAAVGGSGKDIYLELRRKRMEEEKKKSGGSAGRMTVEGSSQRGDLLPPPVEKKRGKRHDRPSKPGTPHPPSPKKTRTAEEESQDALSALFDAQLKINEGIEVSLSPEEAEIVSAIRPETVLYALNEFQARAMVMRRHLETVLSKLPDSSRLSVEIQTLQRDLAEANQRRQEVSLQLGSVKNERSQLLKERNTLKTRCKELEMKDEESQTALEKLEEKLTALQAEHTSTLERIYELEGYVMAQHEEGFYKAVCQTARLFNFDAGDDRINIEKDVYDGVLMHIDDIESAKAAASDPGKVLSPPSI</sequence>
<feature type="region of interest" description="Disordered" evidence="2">
    <location>
        <begin position="156"/>
        <end position="218"/>
    </location>
</feature>
<gene>
    <name evidence="3" type="ORF">DEO72_LG2g3435</name>
</gene>
<evidence type="ECO:0000256" key="1">
    <source>
        <dbReference type="SAM" id="Coils"/>
    </source>
</evidence>
<dbReference type="Proteomes" id="UP000501690">
    <property type="component" value="Linkage Group LG2"/>
</dbReference>
<dbReference type="AlphaFoldDB" id="A0A4D6L3L1"/>